<dbReference type="EMBL" id="CAJNIZ010044802">
    <property type="protein sequence ID" value="CAE7701432.1"/>
    <property type="molecule type" value="Genomic_DNA"/>
</dbReference>
<name>A0A812WSK9_SYMPI</name>
<dbReference type="AlphaFoldDB" id="A0A812WSK9"/>
<sequence length="89" mass="9962">AQKRAKLLLDKIDLPVEQIAGLKSKLAEASERTRDGRSLFVEVAFSFALDNLMDPKSSKPKASMRKVLQEQHSVIAKKRDGIDETCVHQ</sequence>
<feature type="non-terminal residue" evidence="1">
    <location>
        <position position="89"/>
    </location>
</feature>
<accession>A0A812WSK9</accession>
<reference evidence="1" key="1">
    <citation type="submission" date="2021-02" db="EMBL/GenBank/DDBJ databases">
        <authorList>
            <person name="Dougan E. K."/>
            <person name="Rhodes N."/>
            <person name="Thang M."/>
            <person name="Chan C."/>
        </authorList>
    </citation>
    <scope>NUCLEOTIDE SEQUENCE</scope>
</reference>
<evidence type="ECO:0000313" key="2">
    <source>
        <dbReference type="Proteomes" id="UP000649617"/>
    </source>
</evidence>
<protein>
    <submittedName>
        <fullName evidence="1">Uncharacterized protein</fullName>
    </submittedName>
</protein>
<gene>
    <name evidence="1" type="ORF">SPIL2461_LOCUS19726</name>
</gene>
<organism evidence="1 2">
    <name type="scientific">Symbiodinium pilosum</name>
    <name type="common">Dinoflagellate</name>
    <dbReference type="NCBI Taxonomy" id="2952"/>
    <lineage>
        <taxon>Eukaryota</taxon>
        <taxon>Sar</taxon>
        <taxon>Alveolata</taxon>
        <taxon>Dinophyceae</taxon>
        <taxon>Suessiales</taxon>
        <taxon>Symbiodiniaceae</taxon>
        <taxon>Symbiodinium</taxon>
    </lineage>
</organism>
<comment type="caution">
    <text evidence="1">The sequence shown here is derived from an EMBL/GenBank/DDBJ whole genome shotgun (WGS) entry which is preliminary data.</text>
</comment>
<proteinExistence type="predicted"/>
<evidence type="ECO:0000313" key="1">
    <source>
        <dbReference type="EMBL" id="CAE7701432.1"/>
    </source>
</evidence>
<keyword evidence="2" id="KW-1185">Reference proteome</keyword>
<feature type="non-terminal residue" evidence="1">
    <location>
        <position position="1"/>
    </location>
</feature>
<dbReference type="Proteomes" id="UP000649617">
    <property type="component" value="Unassembled WGS sequence"/>
</dbReference>